<proteinExistence type="predicted"/>
<dbReference type="EMBL" id="KV454431">
    <property type="protein sequence ID" value="ODQ79738.1"/>
    <property type="molecule type" value="Genomic_DNA"/>
</dbReference>
<dbReference type="AlphaFoldDB" id="A0A1E3QQ19"/>
<accession>A0A1E3QQ19</accession>
<dbReference type="RefSeq" id="XP_018985066.1">
    <property type="nucleotide sequence ID" value="XM_019130467.1"/>
</dbReference>
<evidence type="ECO:0000313" key="2">
    <source>
        <dbReference type="Proteomes" id="UP000094336"/>
    </source>
</evidence>
<gene>
    <name evidence="1" type="ORF">BABINDRAFT_166848</name>
</gene>
<name>A0A1E3QQ19_9ASCO</name>
<sequence length="381" mass="42782">MNHLEMRLLLPEVQAISLVLDNAATSDLRQPKIITGSLSFRLRSQLKLSALSIRYKSSYLREIPVKNNPAIKQRFADSCFHVCSRDLATSSTLSAGFHTFPFSLDLHPELSSLMIIGEVLHKISVTMVKADSRFSAKFPLIYRRNITREMNKLMEGVRPSVHPIIPLKLNYNVMPPPGVTSSQDSSLARPETYQLRINLHETVTLYHTMSTGVMEASRASNLIAKSEVRVIAQYSFTLSDREVDDLRGSVFNKNLFVDLSSDGNSTLKTTMHPDFHVKNLLNVTHVLSGYVLEVASASNSTFQPTGLFRIPTTIKKIDMVNTRGLSRVPRYRWRSDTETLFSSNEELDVEQHLGPFGGTGLFVNLHYGSEEMFSDMVTLVA</sequence>
<reference evidence="2" key="1">
    <citation type="submission" date="2016-05" db="EMBL/GenBank/DDBJ databases">
        <title>Comparative genomics of biotechnologically important yeasts.</title>
        <authorList>
            <consortium name="DOE Joint Genome Institute"/>
            <person name="Riley R."/>
            <person name="Haridas S."/>
            <person name="Wolfe K.H."/>
            <person name="Lopes M.R."/>
            <person name="Hittinger C.T."/>
            <person name="Goker M."/>
            <person name="Salamov A."/>
            <person name="Wisecaver J."/>
            <person name="Long T.M."/>
            <person name="Aerts A.L."/>
            <person name="Barry K."/>
            <person name="Choi C."/>
            <person name="Clum A."/>
            <person name="Coughlan A.Y."/>
            <person name="Deshpande S."/>
            <person name="Douglass A.P."/>
            <person name="Hanson S.J."/>
            <person name="Klenk H.-P."/>
            <person name="Labutti K."/>
            <person name="Lapidus A."/>
            <person name="Lindquist E."/>
            <person name="Lipzen A."/>
            <person name="Meier-Kolthoff J.P."/>
            <person name="Ohm R.A."/>
            <person name="Otillar R.P."/>
            <person name="Pangilinan J."/>
            <person name="Peng Y."/>
            <person name="Rokas A."/>
            <person name="Rosa C.A."/>
            <person name="Scheuner C."/>
            <person name="Sibirny A.A."/>
            <person name="Slot J.C."/>
            <person name="Stielow J.B."/>
            <person name="Sun H."/>
            <person name="Kurtzman C.P."/>
            <person name="Blackwell M."/>
            <person name="Grigoriev I.V."/>
            <person name="Jeffries T.W."/>
        </authorList>
    </citation>
    <scope>NUCLEOTIDE SEQUENCE [LARGE SCALE GENOMIC DNA]</scope>
    <source>
        <strain evidence="2">NRRL Y-12698</strain>
    </source>
</reference>
<evidence type="ECO:0000313" key="1">
    <source>
        <dbReference type="EMBL" id="ODQ79738.1"/>
    </source>
</evidence>
<dbReference type="OrthoDB" id="2333384at2759"/>
<organism evidence="1 2">
    <name type="scientific">Babjeviella inositovora NRRL Y-12698</name>
    <dbReference type="NCBI Taxonomy" id="984486"/>
    <lineage>
        <taxon>Eukaryota</taxon>
        <taxon>Fungi</taxon>
        <taxon>Dikarya</taxon>
        <taxon>Ascomycota</taxon>
        <taxon>Saccharomycotina</taxon>
        <taxon>Pichiomycetes</taxon>
        <taxon>Serinales incertae sedis</taxon>
        <taxon>Babjeviella</taxon>
    </lineage>
</organism>
<dbReference type="Proteomes" id="UP000094336">
    <property type="component" value="Unassembled WGS sequence"/>
</dbReference>
<protein>
    <submittedName>
        <fullName evidence="1">Uncharacterized protein</fullName>
    </submittedName>
</protein>
<keyword evidence="2" id="KW-1185">Reference proteome</keyword>
<dbReference type="GeneID" id="30148320"/>